<feature type="transmembrane region" description="Helical" evidence="1">
    <location>
        <begin position="148"/>
        <end position="166"/>
    </location>
</feature>
<dbReference type="OrthoDB" id="343560at2"/>
<dbReference type="Proteomes" id="UP000199031">
    <property type="component" value="Unassembled WGS sequence"/>
</dbReference>
<dbReference type="AlphaFoldDB" id="A0A1I5Z9M6"/>
<proteinExistence type="predicted"/>
<accession>A0A1I5Z9M6</accession>
<feature type="transmembrane region" description="Helical" evidence="1">
    <location>
        <begin position="52"/>
        <end position="70"/>
    </location>
</feature>
<feature type="transmembrane region" description="Helical" evidence="1">
    <location>
        <begin position="82"/>
        <end position="99"/>
    </location>
</feature>
<dbReference type="STRING" id="1465490.SAMN05444277_1187"/>
<name>A0A1I5Z9M6_9BACT</name>
<dbReference type="RefSeq" id="WP_090662900.1">
    <property type="nucleotide sequence ID" value="NZ_FOXQ01000018.1"/>
</dbReference>
<reference evidence="2 3" key="1">
    <citation type="submission" date="2016-10" db="EMBL/GenBank/DDBJ databases">
        <authorList>
            <person name="de Groot N.N."/>
        </authorList>
    </citation>
    <scope>NUCLEOTIDE SEQUENCE [LARGE SCALE GENOMIC DNA]</scope>
    <source>
        <strain evidence="2 3">DSM 28286</strain>
    </source>
</reference>
<dbReference type="EMBL" id="FOXQ01000018">
    <property type="protein sequence ID" value="SFQ53088.1"/>
    <property type="molecule type" value="Genomic_DNA"/>
</dbReference>
<keyword evidence="3" id="KW-1185">Reference proteome</keyword>
<feature type="transmembrane region" description="Helical" evidence="1">
    <location>
        <begin position="15"/>
        <end position="46"/>
    </location>
</feature>
<gene>
    <name evidence="2" type="ORF">SAMN05444277_1187</name>
</gene>
<keyword evidence="1" id="KW-0812">Transmembrane</keyword>
<evidence type="ECO:0000313" key="3">
    <source>
        <dbReference type="Proteomes" id="UP000199031"/>
    </source>
</evidence>
<feature type="transmembrane region" description="Helical" evidence="1">
    <location>
        <begin position="111"/>
        <end position="136"/>
    </location>
</feature>
<evidence type="ECO:0000313" key="2">
    <source>
        <dbReference type="EMBL" id="SFQ53088.1"/>
    </source>
</evidence>
<protein>
    <submittedName>
        <fullName evidence="2">Uncharacterized protein</fullName>
    </submittedName>
</protein>
<sequence>MKAFLAELKRRNTLLYWYGVLSFTGAFICILMTQLSGTVVLGISAWIKPAKFFISVAVYCWTMAWIMHYLIAQHKVTRFSKMVLLVMTYELFVITWQAANGRLSHFNTTTIFYRLLFILMGAAISVLAAWTGYIGYMFFKQKKFTISNAYIWGIRLGIILFVIFSFEGGVMGMHLAHTVGAPDGGEGLPVINWSKRYGDLRIAHFAGMHALQVLPLFGFFIAKNKRGVQLFAAVYFLLTTLLFIQAAMGIPLLF</sequence>
<feature type="transmembrane region" description="Helical" evidence="1">
    <location>
        <begin position="234"/>
        <end position="253"/>
    </location>
</feature>
<keyword evidence="1" id="KW-0472">Membrane</keyword>
<keyword evidence="1" id="KW-1133">Transmembrane helix</keyword>
<evidence type="ECO:0000256" key="1">
    <source>
        <dbReference type="SAM" id="Phobius"/>
    </source>
</evidence>
<feature type="transmembrane region" description="Helical" evidence="1">
    <location>
        <begin position="202"/>
        <end position="222"/>
    </location>
</feature>
<organism evidence="2 3">
    <name type="scientific">Parafilimonas terrae</name>
    <dbReference type="NCBI Taxonomy" id="1465490"/>
    <lineage>
        <taxon>Bacteria</taxon>
        <taxon>Pseudomonadati</taxon>
        <taxon>Bacteroidota</taxon>
        <taxon>Chitinophagia</taxon>
        <taxon>Chitinophagales</taxon>
        <taxon>Chitinophagaceae</taxon>
        <taxon>Parafilimonas</taxon>
    </lineage>
</organism>